<evidence type="ECO:0000313" key="3">
    <source>
        <dbReference type="Proteomes" id="UP000027361"/>
    </source>
</evidence>
<evidence type="ECO:0000313" key="2">
    <source>
        <dbReference type="EMBL" id="KDN53166.1"/>
    </source>
</evidence>
<feature type="region of interest" description="Disordered" evidence="1">
    <location>
        <begin position="1"/>
        <end position="20"/>
    </location>
</feature>
<dbReference type="GeneID" id="25265830"/>
<dbReference type="Proteomes" id="UP000027361">
    <property type="component" value="Unassembled WGS sequence"/>
</dbReference>
<evidence type="ECO:0000256" key="1">
    <source>
        <dbReference type="SAM" id="MobiDB-lite"/>
    </source>
</evidence>
<dbReference type="AlphaFoldDB" id="A0A066WH57"/>
<keyword evidence="3" id="KW-1185">Reference proteome</keyword>
<name>A0A066WH57_TILAU</name>
<dbReference type="RefSeq" id="XP_013246005.1">
    <property type="nucleotide sequence ID" value="XM_013390551.1"/>
</dbReference>
<dbReference type="InParanoid" id="A0A066WH57"/>
<reference evidence="2 3" key="1">
    <citation type="submission" date="2014-05" db="EMBL/GenBank/DDBJ databases">
        <title>Draft genome sequence of a rare smut relative, Tilletiaria anomala UBC 951.</title>
        <authorList>
            <consortium name="DOE Joint Genome Institute"/>
            <person name="Toome M."/>
            <person name="Kuo A."/>
            <person name="Henrissat B."/>
            <person name="Lipzen A."/>
            <person name="Tritt A."/>
            <person name="Yoshinaga Y."/>
            <person name="Zane M."/>
            <person name="Barry K."/>
            <person name="Grigoriev I.V."/>
            <person name="Spatafora J.W."/>
            <person name="Aimea M.C."/>
        </authorList>
    </citation>
    <scope>NUCLEOTIDE SEQUENCE [LARGE SCALE GENOMIC DNA]</scope>
    <source>
        <strain evidence="2 3">UBC 951</strain>
    </source>
</reference>
<dbReference type="EMBL" id="JMSN01000004">
    <property type="protein sequence ID" value="KDN53166.1"/>
    <property type="molecule type" value="Genomic_DNA"/>
</dbReference>
<organism evidence="2 3">
    <name type="scientific">Tilletiaria anomala (strain ATCC 24038 / CBS 436.72 / UBC 951)</name>
    <dbReference type="NCBI Taxonomy" id="1037660"/>
    <lineage>
        <taxon>Eukaryota</taxon>
        <taxon>Fungi</taxon>
        <taxon>Dikarya</taxon>
        <taxon>Basidiomycota</taxon>
        <taxon>Ustilaginomycotina</taxon>
        <taxon>Exobasidiomycetes</taxon>
        <taxon>Georgefischeriales</taxon>
        <taxon>Tilletiariaceae</taxon>
        <taxon>Tilletiaria</taxon>
    </lineage>
</organism>
<sequence>MEAQRQGRQPPARVDVAKKDRPITNGRKNLTLMIARYALEYHLSRIETEPWQLDALFLYNPHPSGGIYPCLPIVLVGEVVNISSSDEPSAPRVVEFCIETYTKARELVALLGEPSRTGGGELMHFGPSLWLEWRLRLRLQTQEPGDAVASREMSLHVSLQGDGSRGADRWERGKASECTWEYLHLQ</sequence>
<protein>
    <submittedName>
        <fullName evidence="2">Uncharacterized protein</fullName>
    </submittedName>
</protein>
<dbReference type="HOGENOM" id="CLU_1455358_0_0_1"/>
<accession>A0A066WH57</accession>
<comment type="caution">
    <text evidence="2">The sequence shown here is derived from an EMBL/GenBank/DDBJ whole genome shotgun (WGS) entry which is preliminary data.</text>
</comment>
<gene>
    <name evidence="2" type="ORF">K437DRAFT_266093</name>
</gene>
<proteinExistence type="predicted"/>